<dbReference type="Gene3D" id="3.30.1330.60">
    <property type="entry name" value="OmpA-like domain"/>
    <property type="match status" value="1"/>
</dbReference>
<dbReference type="InterPro" id="IPR050330">
    <property type="entry name" value="Bact_OuterMem_StrucFunc"/>
</dbReference>
<comment type="subcellular location">
    <subcellularLocation>
        <location evidence="1">Cell outer membrane</location>
    </subcellularLocation>
</comment>
<evidence type="ECO:0000256" key="5">
    <source>
        <dbReference type="SAM" id="SignalP"/>
    </source>
</evidence>
<dbReference type="Pfam" id="PF00691">
    <property type="entry name" value="OmpA"/>
    <property type="match status" value="1"/>
</dbReference>
<evidence type="ECO:0000256" key="4">
    <source>
        <dbReference type="PROSITE-ProRule" id="PRU00473"/>
    </source>
</evidence>
<name>A0ABN0RTH6_9FLAO</name>
<comment type="caution">
    <text evidence="7">The sequence shown here is derived from an EMBL/GenBank/DDBJ whole genome shotgun (WGS) entry which is preliminary data.</text>
</comment>
<feature type="chain" id="PRO_5045940285" evidence="5">
    <location>
        <begin position="20"/>
        <end position="643"/>
    </location>
</feature>
<dbReference type="PANTHER" id="PTHR30329:SF21">
    <property type="entry name" value="LIPOPROTEIN YIAD-RELATED"/>
    <property type="match status" value="1"/>
</dbReference>
<dbReference type="InterPro" id="IPR036737">
    <property type="entry name" value="OmpA-like_sf"/>
</dbReference>
<reference evidence="7 8" key="1">
    <citation type="journal article" date="2014" name="Genome Announc.">
        <title>Draft Genome Sequence of the Carrageenan-Degrading Bacterium Cellulophaga sp. Strain KL-A, Isolated from Decaying Marine Algae.</title>
        <authorList>
            <person name="Shan D."/>
            <person name="Ying J."/>
            <person name="Li X."/>
            <person name="Gao Z."/>
            <person name="Wei G."/>
            <person name="Shao Z."/>
        </authorList>
    </citation>
    <scope>NUCLEOTIDE SEQUENCE [LARGE SCALE GENOMIC DNA]</scope>
    <source>
        <strain evidence="7 8">KL-A</strain>
    </source>
</reference>
<dbReference type="SUPFAM" id="SSF82171">
    <property type="entry name" value="DPP6 N-terminal domain-like"/>
    <property type="match status" value="1"/>
</dbReference>
<keyword evidence="8" id="KW-1185">Reference proteome</keyword>
<dbReference type="SUPFAM" id="SSF48452">
    <property type="entry name" value="TPR-like"/>
    <property type="match status" value="1"/>
</dbReference>
<dbReference type="InterPro" id="IPR006665">
    <property type="entry name" value="OmpA-like"/>
</dbReference>
<dbReference type="PRINTS" id="PR01021">
    <property type="entry name" value="OMPADOMAIN"/>
</dbReference>
<dbReference type="InterPro" id="IPR006664">
    <property type="entry name" value="OMP_bac"/>
</dbReference>
<dbReference type="InterPro" id="IPR011659">
    <property type="entry name" value="WD40"/>
</dbReference>
<sequence length="643" mass="73646">MKFKLSFLLLNLVVLSVCAQNLKSAGDRYFFQYKYEQAVKEYEKESKETVLTTQQFLNYAEAYFNTKQFKKAWQTYEMILESDAIVTPFHYNKMLRSLYAISGKDEMNKYLENDTILKEASWAENAKFNFDIENKKDVVLPNYTIFNIKGNSIAADFSPSFYKDKLLFTSDRVLTLAKKKKKKEERIYLDIYESEIEDDGDITNVKPYNSIPKANFHEATPYYSAELDKLFYVLSNEKNGEMLYDEKGKNALSIAEVDRNNRFNFILKHLSTSFYYPFYDANSQRLYFAANFEDSSYGGTDIYYVNTSNGQIMSAPINLGPRVNTPGNEISPFVFENGLYFSSDVFYGYGGMDIYKSNLKADGSAGLPINLGKGINSAKDDFGFIVKNNTTGGLEGYFSSNRDGGKGKDDIYGFTVAEKPKLNTIVLQGKTLNPLTNIRIGNVAIKVLDQNNKVIKELESAEDGSYEIEVPWQEKITVIASKKKYSLFRQFYTAEELKNKKQTPIYLDFADDFVVEKEGKSMLKLNKFIFKTKSSKLTPDIIKELDKAITIIKKFPEFNLQIESHTDSKGGSSSNFRISQARADNIKKYLLNNGIPSKNILYTIGYGEDHVLNKCVNGVYCIDYFHAENRRCNIVVLNYKELY</sequence>
<dbReference type="SUPFAM" id="SSF103088">
    <property type="entry name" value="OmpA-like"/>
    <property type="match status" value="1"/>
</dbReference>
<feature type="domain" description="OmpA-like" evidence="6">
    <location>
        <begin position="518"/>
        <end position="640"/>
    </location>
</feature>
<dbReference type="InterPro" id="IPR011990">
    <property type="entry name" value="TPR-like_helical_dom_sf"/>
</dbReference>
<dbReference type="RefSeq" id="WP_034643140.1">
    <property type="nucleotide sequence ID" value="NZ_ARZX01000001.1"/>
</dbReference>
<evidence type="ECO:0000256" key="1">
    <source>
        <dbReference type="ARBA" id="ARBA00004442"/>
    </source>
</evidence>
<evidence type="ECO:0000256" key="3">
    <source>
        <dbReference type="ARBA" id="ARBA00023237"/>
    </source>
</evidence>
<dbReference type="EMBL" id="ARZX01000001">
    <property type="protein sequence ID" value="EWH15225.1"/>
    <property type="molecule type" value="Genomic_DNA"/>
</dbReference>
<keyword evidence="3" id="KW-0998">Cell outer membrane</keyword>
<evidence type="ECO:0000256" key="2">
    <source>
        <dbReference type="ARBA" id="ARBA00023136"/>
    </source>
</evidence>
<gene>
    <name evidence="7" type="ORF">KLA_01660</name>
</gene>
<accession>A0ABN0RTH6</accession>
<organism evidence="7 8">
    <name type="scientific">Cellulophaga geojensis KL-A</name>
    <dbReference type="NCBI Taxonomy" id="1328323"/>
    <lineage>
        <taxon>Bacteria</taxon>
        <taxon>Pseudomonadati</taxon>
        <taxon>Bacteroidota</taxon>
        <taxon>Flavobacteriia</taxon>
        <taxon>Flavobacteriales</taxon>
        <taxon>Flavobacteriaceae</taxon>
        <taxon>Cellulophaga</taxon>
    </lineage>
</organism>
<proteinExistence type="predicted"/>
<dbReference type="Pfam" id="PF07676">
    <property type="entry name" value="PD40"/>
    <property type="match status" value="1"/>
</dbReference>
<dbReference type="Gene3D" id="1.25.40.10">
    <property type="entry name" value="Tetratricopeptide repeat domain"/>
    <property type="match status" value="1"/>
</dbReference>
<feature type="signal peptide" evidence="5">
    <location>
        <begin position="1"/>
        <end position="19"/>
    </location>
</feature>
<dbReference type="CDD" id="cd07185">
    <property type="entry name" value="OmpA_C-like"/>
    <property type="match status" value="1"/>
</dbReference>
<evidence type="ECO:0000313" key="7">
    <source>
        <dbReference type="EMBL" id="EWH15225.1"/>
    </source>
</evidence>
<protein>
    <submittedName>
        <fullName evidence="7">OmpA/MotB domain-containing protein</fullName>
    </submittedName>
</protein>
<dbReference type="PROSITE" id="PS51123">
    <property type="entry name" value="OMPA_2"/>
    <property type="match status" value="1"/>
</dbReference>
<evidence type="ECO:0000313" key="8">
    <source>
        <dbReference type="Proteomes" id="UP000019275"/>
    </source>
</evidence>
<evidence type="ECO:0000259" key="6">
    <source>
        <dbReference type="PROSITE" id="PS51123"/>
    </source>
</evidence>
<dbReference type="PANTHER" id="PTHR30329">
    <property type="entry name" value="STATOR ELEMENT OF FLAGELLAR MOTOR COMPLEX"/>
    <property type="match status" value="1"/>
</dbReference>
<keyword evidence="5" id="KW-0732">Signal</keyword>
<dbReference type="Proteomes" id="UP000019275">
    <property type="component" value="Unassembled WGS sequence"/>
</dbReference>
<keyword evidence="2 4" id="KW-0472">Membrane</keyword>